<dbReference type="InterPro" id="IPR006558">
    <property type="entry name" value="LamG-like"/>
</dbReference>
<keyword evidence="1 4" id="KW-0732">Signal</keyword>
<dbReference type="PROSITE" id="PS51257">
    <property type="entry name" value="PROKAR_LIPOPROTEIN"/>
    <property type="match status" value="1"/>
</dbReference>
<evidence type="ECO:0000313" key="7">
    <source>
        <dbReference type="Proteomes" id="UP000229897"/>
    </source>
</evidence>
<dbReference type="Pfam" id="PF05426">
    <property type="entry name" value="Alginate_lyase"/>
    <property type="match status" value="1"/>
</dbReference>
<dbReference type="Gene3D" id="2.60.40.10">
    <property type="entry name" value="Immunoglobulins"/>
    <property type="match status" value="1"/>
</dbReference>
<organism evidence="6 7">
    <name type="scientific">Massilia violaceinigra</name>
    <dbReference type="NCBI Taxonomy" id="2045208"/>
    <lineage>
        <taxon>Bacteria</taxon>
        <taxon>Pseudomonadati</taxon>
        <taxon>Pseudomonadota</taxon>
        <taxon>Betaproteobacteria</taxon>
        <taxon>Burkholderiales</taxon>
        <taxon>Oxalobacteraceae</taxon>
        <taxon>Telluria group</taxon>
        <taxon>Massilia</taxon>
    </lineage>
</organism>
<dbReference type="AlphaFoldDB" id="A0A2D2DQE2"/>
<accession>A0A2D2DQE2</accession>
<feature type="domain" description="LamG-like jellyroll fold" evidence="5">
    <location>
        <begin position="591"/>
        <end position="728"/>
    </location>
</feature>
<protein>
    <recommendedName>
        <fullName evidence="5">LamG-like jellyroll fold domain-containing protein</fullName>
    </recommendedName>
</protein>
<feature type="signal peptide" evidence="4">
    <location>
        <begin position="1"/>
        <end position="32"/>
    </location>
</feature>
<dbReference type="Gene3D" id="1.50.10.100">
    <property type="entry name" value="Chondroitin AC/alginate lyase"/>
    <property type="match status" value="1"/>
</dbReference>
<dbReference type="SUPFAM" id="SSF49899">
    <property type="entry name" value="Concanavalin A-like lectins/glucanases"/>
    <property type="match status" value="1"/>
</dbReference>
<keyword evidence="7" id="KW-1185">Reference proteome</keyword>
<dbReference type="Pfam" id="PF13385">
    <property type="entry name" value="Laminin_G_3"/>
    <property type="match status" value="1"/>
</dbReference>
<sequence>MSDSKPTFVPKRRQFCAGGVSLAALGSLSLSACGGGVDDAGSTISVTESKRSDAIRPAAPRRFVHPGLLHTAADFERMRAKVGAHAEPWASAWKALIANGRSQLNAAPRPLKTVIRGGEGQNFAQMYIDIARAYQLALRWKISGDVACAERAIAFLNAWSSTLTTISGNADRFLAAGIYGYQFANAAEIMRTYAGWAAADVARFQHMMLTVFYPLNHQFLIQHNGAEITNYWAAWDQCTLASILAIGVLCDREDLYNEALSYYMTGPGNGASSQAVYHVHPGHLGQWQESGRDQCHATLGIGLAGVFCEMAWNQGDDMYGYDNNRFLAGAEYVAKSNLRDGAGAEYVAKSNLRDGAGAFHPVPYTPYRNINAYQPVLSPESQGIRRPVWEMVHQHYANRRGLAAPYTGLQAVQTRPEGDGGNGDQLGFGTLTFTRDPMTGKVPSGLTARLTAGKVVLSWWGCAHASSYTVKRATALGGPYKVLASGISDLLSYTDAAMPASAFYYVVTAHIAGKESAPSAAARVVTGLTPHTRLKMDEAAGTVVADASGNGHAGALSRGATWTTGRTSNAVAFDGVAGHVSLPHNLVADLADFTVATWVYLNASTPWSRVFDFGSGPGHYMMLTPRNNKGVVRFGITTNFPAGEQGISGNAALPVGQWVHVAVTLSGSTGVLYVNGVEVGRNSALALAPFRLGPTNQNWLGRSQFPADPWLNGKIDDFRLFHGALSAAELAALMRT</sequence>
<dbReference type="EMBL" id="CP024608">
    <property type="protein sequence ID" value="ATQ77163.1"/>
    <property type="molecule type" value="Genomic_DNA"/>
</dbReference>
<dbReference type="RefSeq" id="WP_099879087.1">
    <property type="nucleotide sequence ID" value="NZ_CP024608.1"/>
</dbReference>
<dbReference type="SMART" id="SM00560">
    <property type="entry name" value="LamGL"/>
    <property type="match status" value="1"/>
</dbReference>
<dbReference type="InterPro" id="IPR013320">
    <property type="entry name" value="ConA-like_dom_sf"/>
</dbReference>
<proteinExistence type="predicted"/>
<dbReference type="InterPro" id="IPR008397">
    <property type="entry name" value="Alginate_lyase_dom"/>
</dbReference>
<dbReference type="InterPro" id="IPR013783">
    <property type="entry name" value="Ig-like_fold"/>
</dbReference>
<name>A0A2D2DQE2_9BURK</name>
<gene>
    <name evidence="6" type="ORF">CR152_23575</name>
</gene>
<dbReference type="OrthoDB" id="222550at2"/>
<dbReference type="GO" id="GO:0042597">
    <property type="term" value="C:periplasmic space"/>
    <property type="evidence" value="ECO:0007669"/>
    <property type="project" value="InterPro"/>
</dbReference>
<evidence type="ECO:0000256" key="1">
    <source>
        <dbReference type="ARBA" id="ARBA00022729"/>
    </source>
</evidence>
<evidence type="ECO:0000256" key="2">
    <source>
        <dbReference type="ARBA" id="ARBA00023157"/>
    </source>
</evidence>
<dbReference type="InterPro" id="IPR008929">
    <property type="entry name" value="Chondroitin_lyas"/>
</dbReference>
<evidence type="ECO:0000256" key="3">
    <source>
        <dbReference type="ARBA" id="ARBA00023239"/>
    </source>
</evidence>
<feature type="chain" id="PRO_5013581728" description="LamG-like jellyroll fold domain-containing protein" evidence="4">
    <location>
        <begin position="33"/>
        <end position="736"/>
    </location>
</feature>
<evidence type="ECO:0000313" key="6">
    <source>
        <dbReference type="EMBL" id="ATQ77163.1"/>
    </source>
</evidence>
<dbReference type="SUPFAM" id="SSF48230">
    <property type="entry name" value="Chondroitin AC/alginate lyase"/>
    <property type="match status" value="1"/>
</dbReference>
<dbReference type="Proteomes" id="UP000229897">
    <property type="component" value="Chromosome"/>
</dbReference>
<dbReference type="GO" id="GO:0016829">
    <property type="term" value="F:lyase activity"/>
    <property type="evidence" value="ECO:0007669"/>
    <property type="project" value="UniProtKB-KW"/>
</dbReference>
<dbReference type="Gene3D" id="2.60.120.200">
    <property type="match status" value="1"/>
</dbReference>
<keyword evidence="2" id="KW-1015">Disulfide bond</keyword>
<evidence type="ECO:0000259" key="5">
    <source>
        <dbReference type="SMART" id="SM00560"/>
    </source>
</evidence>
<reference evidence="6" key="1">
    <citation type="submission" date="2017-10" db="EMBL/GenBank/DDBJ databases">
        <title>Massilia psychrophilum sp. nov., a novel purple-pigmented bacterium isolated from Tianshan glacier, Xinjiang Municipality, China.</title>
        <authorList>
            <person name="Wang H."/>
        </authorList>
    </citation>
    <scope>NUCLEOTIDE SEQUENCE [LARGE SCALE GENOMIC DNA]</scope>
    <source>
        <strain evidence="6">B2</strain>
    </source>
</reference>
<evidence type="ECO:0000256" key="4">
    <source>
        <dbReference type="SAM" id="SignalP"/>
    </source>
</evidence>
<dbReference type="KEGG" id="mass:CR152_23575"/>
<keyword evidence="3" id="KW-0456">Lyase</keyword>